<dbReference type="Gene3D" id="3.20.20.10">
    <property type="entry name" value="Alanine racemase"/>
    <property type="match status" value="1"/>
</dbReference>
<evidence type="ECO:0000259" key="5">
    <source>
        <dbReference type="Pfam" id="PF02784"/>
    </source>
</evidence>
<gene>
    <name evidence="6" type="ORF">H9X81_03630</name>
</gene>
<sequence length="411" mass="44799">MIGNTRITQAMKNKMAELENPFYLYDQETILGQVRRLHRDFPDFEFLYSIKTNPFLPVVKTILGEGLGLDAASLREVEIGVEYGLPKEKILYSAPGKTERDLRGAMDHAILIADSLHELELINKLAGEKGVKLGVGVRVNPDFTMDADHGAAGKFGIDEDQLFAYDFAKLPNIELIGIHVHARSQELHVEVLKKYYANMFALAQKCIDKLGMKMEFINMGGGIGVAYSTENDTDLDTAALGAESAAMLAELRQKLGGVRVIIETGRYAVCTAGYYVTRVVDVKESYGTKFVMVQSTLNGFIRPSLARLIAAYLPEGAVAKGNEPLFTKMDAFDFELLTDETASEKVNLVGNLCTGTDIMAAGITLPKAKVGDILAITKAGSYAYVLTPVQFSSQPAPGQFLLCADGSMIAE</sequence>
<dbReference type="Pfam" id="PF02784">
    <property type="entry name" value="Orn_Arg_deC_N"/>
    <property type="match status" value="1"/>
</dbReference>
<evidence type="ECO:0000256" key="1">
    <source>
        <dbReference type="ARBA" id="ARBA00001933"/>
    </source>
</evidence>
<reference evidence="6 7" key="1">
    <citation type="journal article" date="2021" name="Sci. Rep.">
        <title>The distribution of antibiotic resistance genes in chicken gut microbiota commensals.</title>
        <authorList>
            <person name="Juricova H."/>
            <person name="Matiasovicova J."/>
            <person name="Kubasova T."/>
            <person name="Cejkova D."/>
            <person name="Rychlik I."/>
        </authorList>
    </citation>
    <scope>NUCLEOTIDE SEQUENCE [LARGE SCALE GENOMIC DNA]</scope>
    <source>
        <strain evidence="6 7">An564</strain>
    </source>
</reference>
<feature type="domain" description="Orn/DAP/Arg decarboxylase 2 N-terminal" evidence="5">
    <location>
        <begin position="29"/>
        <end position="269"/>
    </location>
</feature>
<dbReference type="Pfam" id="PF00278">
    <property type="entry name" value="Orn_DAP_Arg_deC"/>
    <property type="match status" value="1"/>
</dbReference>
<dbReference type="PROSITE" id="PS00879">
    <property type="entry name" value="ODR_DC_2_2"/>
    <property type="match status" value="1"/>
</dbReference>
<evidence type="ECO:0008006" key="8">
    <source>
        <dbReference type="Google" id="ProtNLM"/>
    </source>
</evidence>
<dbReference type="InterPro" id="IPR002433">
    <property type="entry name" value="Orn_de-COase"/>
</dbReference>
<dbReference type="RefSeq" id="WP_204719889.1">
    <property type="nucleotide sequence ID" value="NZ_JACSNR010000002.1"/>
</dbReference>
<dbReference type="InterPro" id="IPR000183">
    <property type="entry name" value="Orn/DAP/Arg_de-COase"/>
</dbReference>
<dbReference type="SUPFAM" id="SSF51419">
    <property type="entry name" value="PLP-binding barrel"/>
    <property type="match status" value="1"/>
</dbReference>
<dbReference type="EMBL" id="JACSNR010000002">
    <property type="protein sequence ID" value="MBM6922785.1"/>
    <property type="molecule type" value="Genomic_DNA"/>
</dbReference>
<dbReference type="InterPro" id="IPR022657">
    <property type="entry name" value="De-COase2_CS"/>
</dbReference>
<dbReference type="PANTHER" id="PTHR43727">
    <property type="entry name" value="DIAMINOPIMELATE DECARBOXYLASE"/>
    <property type="match status" value="1"/>
</dbReference>
<evidence type="ECO:0000313" key="7">
    <source>
        <dbReference type="Proteomes" id="UP000724149"/>
    </source>
</evidence>
<dbReference type="InterPro" id="IPR022643">
    <property type="entry name" value="De-COase2_C"/>
</dbReference>
<evidence type="ECO:0000256" key="3">
    <source>
        <dbReference type="RuleBase" id="RU003737"/>
    </source>
</evidence>
<dbReference type="InterPro" id="IPR009006">
    <property type="entry name" value="Ala_racemase/Decarboxylase_C"/>
</dbReference>
<feature type="domain" description="Orn/DAP/Arg decarboxylase 2 C-terminal" evidence="4">
    <location>
        <begin position="22"/>
        <end position="380"/>
    </location>
</feature>
<dbReference type="Proteomes" id="UP000724149">
    <property type="component" value="Unassembled WGS sequence"/>
</dbReference>
<dbReference type="InterPro" id="IPR022644">
    <property type="entry name" value="De-COase2_N"/>
</dbReference>
<keyword evidence="2" id="KW-0663">Pyridoxal phosphate</keyword>
<evidence type="ECO:0000256" key="2">
    <source>
        <dbReference type="ARBA" id="ARBA00022898"/>
    </source>
</evidence>
<dbReference type="Gene3D" id="2.40.37.10">
    <property type="entry name" value="Lyase, Ornithine Decarboxylase, Chain A, domain 1"/>
    <property type="match status" value="1"/>
</dbReference>
<accession>A0ABS2GJV7</accession>
<evidence type="ECO:0000313" key="6">
    <source>
        <dbReference type="EMBL" id="MBM6922785.1"/>
    </source>
</evidence>
<evidence type="ECO:0000259" key="4">
    <source>
        <dbReference type="Pfam" id="PF00278"/>
    </source>
</evidence>
<dbReference type="InterPro" id="IPR029066">
    <property type="entry name" value="PLP-binding_barrel"/>
</dbReference>
<dbReference type="PRINTS" id="PR01182">
    <property type="entry name" value="ORNDCRBXLASE"/>
</dbReference>
<dbReference type="SUPFAM" id="SSF50621">
    <property type="entry name" value="Alanine racemase C-terminal domain-like"/>
    <property type="match status" value="1"/>
</dbReference>
<dbReference type="PANTHER" id="PTHR43727:SF2">
    <property type="entry name" value="GROUP IV DECARBOXYLASE"/>
    <property type="match status" value="1"/>
</dbReference>
<protein>
    <recommendedName>
        <fullName evidence="8">Diaminopimelate decarboxylase</fullName>
    </recommendedName>
</protein>
<organism evidence="6 7">
    <name type="scientific">Hydrogenoanaerobacterium saccharovorans</name>
    <dbReference type="NCBI Taxonomy" id="474960"/>
    <lineage>
        <taxon>Bacteria</taxon>
        <taxon>Bacillati</taxon>
        <taxon>Bacillota</taxon>
        <taxon>Clostridia</taxon>
        <taxon>Eubacteriales</taxon>
        <taxon>Oscillospiraceae</taxon>
        <taxon>Hydrogenoanaerobacterium</taxon>
    </lineage>
</organism>
<dbReference type="PRINTS" id="PR01179">
    <property type="entry name" value="ODADCRBXLASE"/>
</dbReference>
<comment type="similarity">
    <text evidence="3">Belongs to the Orn/Lys/Arg decarboxylase class-II family.</text>
</comment>
<proteinExistence type="inferred from homology"/>
<keyword evidence="7" id="KW-1185">Reference proteome</keyword>
<comment type="caution">
    <text evidence="6">The sequence shown here is derived from an EMBL/GenBank/DDBJ whole genome shotgun (WGS) entry which is preliminary data.</text>
</comment>
<name>A0ABS2GJV7_9FIRM</name>
<comment type="cofactor">
    <cofactor evidence="1">
        <name>pyridoxal 5'-phosphate</name>
        <dbReference type="ChEBI" id="CHEBI:597326"/>
    </cofactor>
</comment>